<dbReference type="STRING" id="225345.CLCHR_31040"/>
<gene>
    <name evidence="2" type="ORF">CLCHR_31040</name>
    <name evidence="3" type="ORF">D2A34_18445</name>
</gene>
<organism evidence="2 4">
    <name type="scientific">Clostridium chromiireducens</name>
    <dbReference type="NCBI Taxonomy" id="225345"/>
    <lineage>
        <taxon>Bacteria</taxon>
        <taxon>Bacillati</taxon>
        <taxon>Bacillota</taxon>
        <taxon>Clostridia</taxon>
        <taxon>Eubacteriales</taxon>
        <taxon>Clostridiaceae</taxon>
        <taxon>Clostridium</taxon>
    </lineage>
</organism>
<evidence type="ECO:0000259" key="1">
    <source>
        <dbReference type="Pfam" id="PF00149"/>
    </source>
</evidence>
<reference evidence="3 5" key="2">
    <citation type="submission" date="2018-08" db="EMBL/GenBank/DDBJ databases">
        <title>Genome of Clostridium chromiireducens C1, DSM12136.</title>
        <authorList>
            <person name="Xing M."/>
            <person name="Wei Y."/>
            <person name="Ang E.L."/>
            <person name="Zhao H."/>
            <person name="Zhang Y."/>
        </authorList>
    </citation>
    <scope>NUCLEOTIDE SEQUENCE [LARGE SCALE GENOMIC DNA]</scope>
    <source>
        <strain evidence="3 5">C1</strain>
    </source>
</reference>
<dbReference type="RefSeq" id="WP_079440717.1">
    <property type="nucleotide sequence ID" value="NZ_MZGT01000042.1"/>
</dbReference>
<keyword evidence="4" id="KW-1185">Reference proteome</keyword>
<dbReference type="Pfam" id="PF00149">
    <property type="entry name" value="Metallophos"/>
    <property type="match status" value="1"/>
</dbReference>
<dbReference type="Proteomes" id="UP000191056">
    <property type="component" value="Unassembled WGS sequence"/>
</dbReference>
<dbReference type="Proteomes" id="UP000265930">
    <property type="component" value="Unassembled WGS sequence"/>
</dbReference>
<evidence type="ECO:0000313" key="2">
    <source>
        <dbReference type="EMBL" id="OPJ60171.1"/>
    </source>
</evidence>
<dbReference type="AlphaFoldDB" id="A0A1V4IJJ0"/>
<dbReference type="InterPro" id="IPR029052">
    <property type="entry name" value="Metallo-depent_PP-like"/>
</dbReference>
<dbReference type="InterPro" id="IPR004843">
    <property type="entry name" value="Calcineurin-like_PHP"/>
</dbReference>
<proteinExistence type="predicted"/>
<dbReference type="SUPFAM" id="SSF56300">
    <property type="entry name" value="Metallo-dependent phosphatases"/>
    <property type="match status" value="1"/>
</dbReference>
<evidence type="ECO:0000313" key="3">
    <source>
        <dbReference type="EMBL" id="RII33702.1"/>
    </source>
</evidence>
<name>A0A1V4IJJ0_9CLOT</name>
<feature type="domain" description="Calcineurin-like phosphoesterase" evidence="1">
    <location>
        <begin position="38"/>
        <end position="289"/>
    </location>
</feature>
<dbReference type="EMBL" id="QXDJ01000004">
    <property type="protein sequence ID" value="RII33702.1"/>
    <property type="molecule type" value="Genomic_DNA"/>
</dbReference>
<dbReference type="EMBL" id="MZGT01000042">
    <property type="protein sequence ID" value="OPJ60171.1"/>
    <property type="molecule type" value="Genomic_DNA"/>
</dbReference>
<reference evidence="2 4" key="1">
    <citation type="submission" date="2017-03" db="EMBL/GenBank/DDBJ databases">
        <title>Genome sequence of Clostridium chromiireducens DSM 23318.</title>
        <authorList>
            <person name="Poehlein A."/>
            <person name="Daniel R."/>
        </authorList>
    </citation>
    <scope>NUCLEOTIDE SEQUENCE [LARGE SCALE GENOMIC DNA]</scope>
    <source>
        <strain evidence="2 4">DSM 23318</strain>
    </source>
</reference>
<evidence type="ECO:0000313" key="4">
    <source>
        <dbReference type="Proteomes" id="UP000191056"/>
    </source>
</evidence>
<dbReference type="OrthoDB" id="384721at2"/>
<evidence type="ECO:0000313" key="5">
    <source>
        <dbReference type="Proteomes" id="UP000265930"/>
    </source>
</evidence>
<sequence length="359" mass="41036">MNNKTYENKMPIYLKETVDQQIAKARELQNNKTISFSFFTDPHITEASTFADIEAINYINNNMDIKFTACCGDNLDNGITKQIHLDTAAKLINKISFDNYFTVKGNHDDNSIISNGTDNVKYTMIPQEQYNIMFKRLEGIVKFDESNREGMYYYYDMPEYRVRAIFLNSIDIPYIKNQYNKAAWKYDGQNTYAYSNTQLNWLAHIALNIPDEQWKVIFFTHVNPFPEEMIGADNLVYNGTVMLDIIDAFKMGTKYNSIATTGDFGQSVSVDFSSQGLGNVIAFFYGHTHSEQVLTRKGIKYISTWNDVPRKSLSNPNAPTRMIGTTSEICLNIVTVNFDLNKIFITKVGVGDDLVINMS</sequence>
<dbReference type="GO" id="GO:0016787">
    <property type="term" value="F:hydrolase activity"/>
    <property type="evidence" value="ECO:0007669"/>
    <property type="project" value="InterPro"/>
</dbReference>
<comment type="caution">
    <text evidence="2">The sequence shown here is derived from an EMBL/GenBank/DDBJ whole genome shotgun (WGS) entry which is preliminary data.</text>
</comment>
<dbReference type="Gene3D" id="3.60.21.10">
    <property type="match status" value="1"/>
</dbReference>
<protein>
    <submittedName>
        <fullName evidence="3">Metallophosphoesterase</fullName>
    </submittedName>
</protein>
<accession>A0A1V4IJJ0</accession>